<evidence type="ECO:0000256" key="13">
    <source>
        <dbReference type="ARBA" id="ARBA00056983"/>
    </source>
</evidence>
<keyword evidence="7" id="KW-0862">Zinc</keyword>
<evidence type="ECO:0000256" key="10">
    <source>
        <dbReference type="ARBA" id="ARBA00023163"/>
    </source>
</evidence>
<feature type="domain" description="C2H2-type" evidence="17">
    <location>
        <begin position="1231"/>
        <end position="1258"/>
    </location>
</feature>
<feature type="compositionally biased region" description="Basic and acidic residues" evidence="16">
    <location>
        <begin position="591"/>
        <end position="604"/>
    </location>
</feature>
<feature type="domain" description="C2H2-type" evidence="17">
    <location>
        <begin position="1203"/>
        <end position="1230"/>
    </location>
</feature>
<keyword evidence="9" id="KW-0238">DNA-binding</keyword>
<dbReference type="PANTHER" id="PTHR23233">
    <property type="entry name" value="SAL-LIKE PROTEIN"/>
    <property type="match status" value="1"/>
</dbReference>
<organism evidence="18 19">
    <name type="scientific">Nephila pilipes</name>
    <name type="common">Giant wood spider</name>
    <name type="synonym">Nephila maculata</name>
    <dbReference type="NCBI Taxonomy" id="299642"/>
    <lineage>
        <taxon>Eukaryota</taxon>
        <taxon>Metazoa</taxon>
        <taxon>Ecdysozoa</taxon>
        <taxon>Arthropoda</taxon>
        <taxon>Chelicerata</taxon>
        <taxon>Arachnida</taxon>
        <taxon>Araneae</taxon>
        <taxon>Araneomorphae</taxon>
        <taxon>Entelegynae</taxon>
        <taxon>Araneoidea</taxon>
        <taxon>Nephilidae</taxon>
        <taxon>Nephila</taxon>
    </lineage>
</organism>
<feature type="compositionally biased region" description="Basic and acidic residues" evidence="16">
    <location>
        <begin position="1359"/>
        <end position="1373"/>
    </location>
</feature>
<protein>
    <recommendedName>
        <fullName evidence="14">Homeotic protein spalt-major</fullName>
    </recommendedName>
</protein>
<dbReference type="GO" id="GO:0005634">
    <property type="term" value="C:nucleus"/>
    <property type="evidence" value="ECO:0007669"/>
    <property type="project" value="UniProtKB-SubCell"/>
</dbReference>
<comment type="caution">
    <text evidence="18">The sequence shown here is derived from an EMBL/GenBank/DDBJ whole genome shotgun (WGS) entry which is preliminary data.</text>
</comment>
<feature type="compositionally biased region" description="Basic and acidic residues" evidence="16">
    <location>
        <begin position="630"/>
        <end position="641"/>
    </location>
</feature>
<evidence type="ECO:0000259" key="17">
    <source>
        <dbReference type="PROSITE" id="PS50157"/>
    </source>
</evidence>
<dbReference type="GO" id="GO:0000978">
    <property type="term" value="F:RNA polymerase II cis-regulatory region sequence-specific DNA binding"/>
    <property type="evidence" value="ECO:0007669"/>
    <property type="project" value="TreeGrafter"/>
</dbReference>
<dbReference type="FunFam" id="3.30.160.60:FF:000215">
    <property type="entry name" value="Spalt-like transcription factor 3"/>
    <property type="match status" value="1"/>
</dbReference>
<keyword evidence="3" id="KW-0597">Phosphoprotein</keyword>
<dbReference type="FunFam" id="3.30.160.60:FF:002027">
    <property type="entry name" value="Blast:Sal-like protein 3"/>
    <property type="match status" value="1"/>
</dbReference>
<feature type="compositionally biased region" description="Polar residues" evidence="16">
    <location>
        <begin position="672"/>
        <end position="682"/>
    </location>
</feature>
<feature type="region of interest" description="Disordered" evidence="16">
    <location>
        <begin position="722"/>
        <end position="750"/>
    </location>
</feature>
<keyword evidence="19" id="KW-1185">Reference proteome</keyword>
<dbReference type="InterPro" id="IPR036236">
    <property type="entry name" value="Znf_C2H2_sf"/>
</dbReference>
<feature type="compositionally biased region" description="Polar residues" evidence="16">
    <location>
        <begin position="1130"/>
        <end position="1139"/>
    </location>
</feature>
<dbReference type="PANTHER" id="PTHR23233:SF84">
    <property type="entry name" value="FI23031P1"/>
    <property type="match status" value="1"/>
</dbReference>
<name>A0A8X6U3C9_NEPPI</name>
<accession>A0A8X6U3C9</accession>
<feature type="domain" description="C2H2-type" evidence="17">
    <location>
        <begin position="1418"/>
        <end position="1445"/>
    </location>
</feature>
<evidence type="ECO:0000256" key="16">
    <source>
        <dbReference type="SAM" id="MobiDB-lite"/>
    </source>
</evidence>
<evidence type="ECO:0000256" key="3">
    <source>
        <dbReference type="ARBA" id="ARBA00022553"/>
    </source>
</evidence>
<dbReference type="Proteomes" id="UP000887013">
    <property type="component" value="Unassembled WGS sequence"/>
</dbReference>
<keyword evidence="4" id="KW-0479">Metal-binding</keyword>
<dbReference type="FunFam" id="3.30.160.60:FF:000291">
    <property type="entry name" value="Spalt-like transcription factor 4"/>
    <property type="match status" value="1"/>
</dbReference>
<dbReference type="FunFam" id="3.30.160.60:FF:000025">
    <property type="entry name" value="Spalt-like transcription factor 1"/>
    <property type="match status" value="1"/>
</dbReference>
<feature type="compositionally biased region" description="Polar residues" evidence="16">
    <location>
        <begin position="1106"/>
        <end position="1116"/>
    </location>
</feature>
<evidence type="ECO:0000256" key="5">
    <source>
        <dbReference type="ARBA" id="ARBA00022737"/>
    </source>
</evidence>
<evidence type="ECO:0000256" key="7">
    <source>
        <dbReference type="ARBA" id="ARBA00022833"/>
    </source>
</evidence>
<feature type="region of interest" description="Disordered" evidence="16">
    <location>
        <begin position="1545"/>
        <end position="1594"/>
    </location>
</feature>
<feature type="region of interest" description="Disordered" evidence="16">
    <location>
        <begin position="1266"/>
        <end position="1290"/>
    </location>
</feature>
<feature type="domain" description="C2H2-type" evidence="17">
    <location>
        <begin position="828"/>
        <end position="855"/>
    </location>
</feature>
<feature type="compositionally biased region" description="Low complexity" evidence="16">
    <location>
        <begin position="723"/>
        <end position="734"/>
    </location>
</feature>
<feature type="compositionally biased region" description="Basic and acidic residues" evidence="16">
    <location>
        <begin position="657"/>
        <end position="671"/>
    </location>
</feature>
<feature type="region of interest" description="Disordered" evidence="16">
    <location>
        <begin position="906"/>
        <end position="1035"/>
    </location>
</feature>
<evidence type="ECO:0000256" key="1">
    <source>
        <dbReference type="ARBA" id="ARBA00004123"/>
    </source>
</evidence>
<keyword evidence="10" id="KW-0804">Transcription</keyword>
<feature type="compositionally biased region" description="Low complexity" evidence="16">
    <location>
        <begin position="1019"/>
        <end position="1030"/>
    </location>
</feature>
<feature type="compositionally biased region" description="Polar residues" evidence="16">
    <location>
        <begin position="578"/>
        <end position="590"/>
    </location>
</feature>
<evidence type="ECO:0000256" key="15">
    <source>
        <dbReference type="PROSITE-ProRule" id="PRU00042"/>
    </source>
</evidence>
<dbReference type="GO" id="GO:0009966">
    <property type="term" value="P:regulation of signal transduction"/>
    <property type="evidence" value="ECO:0007669"/>
    <property type="project" value="UniProtKB-ARBA"/>
</dbReference>
<dbReference type="PROSITE" id="PS00028">
    <property type="entry name" value="ZINC_FINGER_C2H2_1"/>
    <property type="match status" value="10"/>
</dbReference>
<feature type="compositionally biased region" description="Polar residues" evidence="16">
    <location>
        <begin position="1008"/>
        <end position="1018"/>
    </location>
</feature>
<feature type="compositionally biased region" description="Low complexity" evidence="16">
    <location>
        <begin position="1275"/>
        <end position="1290"/>
    </location>
</feature>
<feature type="compositionally biased region" description="Polar residues" evidence="16">
    <location>
        <begin position="1374"/>
        <end position="1385"/>
    </location>
</feature>
<feature type="region of interest" description="Disordered" evidence="16">
    <location>
        <begin position="1350"/>
        <end position="1387"/>
    </location>
</feature>
<feature type="domain" description="C2H2-type" evidence="17">
    <location>
        <begin position="860"/>
        <end position="887"/>
    </location>
</feature>
<comment type="subcellular location">
    <subcellularLocation>
        <location evidence="1">Nucleus</location>
    </subcellularLocation>
</comment>
<feature type="compositionally biased region" description="Low complexity" evidence="16">
    <location>
        <begin position="915"/>
        <end position="925"/>
    </location>
</feature>
<feature type="domain" description="C2H2-type" evidence="17">
    <location>
        <begin position="456"/>
        <end position="483"/>
    </location>
</feature>
<evidence type="ECO:0000256" key="12">
    <source>
        <dbReference type="ARBA" id="ARBA00038474"/>
    </source>
</evidence>
<keyword evidence="2" id="KW-0217">Developmental protein</keyword>
<dbReference type="PROSITE" id="PS50157">
    <property type="entry name" value="ZINC_FINGER_C2H2_2"/>
    <property type="match status" value="9"/>
</dbReference>
<keyword evidence="8" id="KW-0805">Transcription regulation</keyword>
<sequence length="1651" mass="179286">MRLFRRLRLRLIYSLIEASGANKNVPNHLRELNLIARLADGLIEKNWLARLMERNRGKMGICPDMGTSRPGSCNEGDEDDGGIGDEHVCGKCRLEFIDLSDFLHHKRSCTRKRLVLVGGEESSDELEDVEEMGISPMDYKDDPEKYVEDLSTLPYLMSLSRVKSCFPENPTLPTIMSGKKPQMYTECDDHPLDIDSFAKSEIYANHSDESTANEIKKGTPPELGSFPTPQSLPQYLLMQPVPDTNVTLQALQNTRVAVAQQGAGNTNLSHLALHTALYTLQQQQIIQLHQVIQQLQSQLVGSSPSATNALISNTPTVGSLTGSAALTPPQSTDGNNGGILALTTTAPSLRTLETVTQAQNLSVTTTATPTSTTCQSSSTTDNTISVVSAPPPVPPHEPNTLELLQRHTEQALQNTMAGSSFLLNGLSGLGNSSDILRFCKKGDVKKEGGDEAFFRHRCRFCGKVFGSDSALQIHIRSHTGERPFKCNVCGNRFSTKGNLKVHFGRHKEKYPHIKMNPHPVPLHLDNLHPPLEPPDASETPPILTQSSPCQTVAPSLQPPNLIPAQPLPLVTHCHDRSLSSPTGTGPQEISRQSDNDNMHSERRSISPNGASNLSDDSGGSAGEDYATDENGVKDTDQARYEEDIDNDDDSFSVSPKIEQKEADDNVDDEAKTPTSENNGSTRITASIPSYVSSSAATFPYFFHPTLSPPSSVASMCYPPMSTPPLTSTPSSRISYTSNTNNDGNEQVGPSPDPNIYQDLLPKPGSNDNSWESLMEVTKTSETSKLQQLVDNIEHKLSDPNQCLFCHRVLSCKSALQMHYRTHTGERPFKCKICSRAFTTKGNLKTHMGVHRAKSSLQVLHQCPVCHKQFTNSLVLQQHIRMHTGEPTDMHPEQIMANEVRQGHLLSTSFPRPAMPSLIPTFTSPSSLPPRSSPAGPPNICQTPKSEIPSLTPSPVRSASTPTESVIKTTLKQTDNQSMEDSSSPTTVGNNSRPPSAKQERCTSPQPPILTSNSSPNETSIASSPRISSPSMDKPIVTTTPYSPAYTTSLVALENHVKAINTTIPQTLPFSPFGMGLAMGSFFRYEDAGFMNRNPPKDLSSDKSPAPLQSYSPSPNTSRAASDASADERSTPGSIVQSESPVPINGNHMRLSSGVITTKVEGGALDLTPKNSIISVPPSVPDIQLFTSPLAGLPFPTTPGRLSTTCRICFKTFACNSALEIHYRSHTKERPFKCNVCDRGFTTKGNMKQHLLTHKSRDLQPLLFASTENSVPDSETNSSTNVTSPRTSSPVTTVFETNLSQTSNHNSDKKETVMSSISTISTTVVVAPTVAVTPVVTAIISTPTQVSPAIITSGPLPKQIKQENDGSSKRHLSDHTSATPSKQRNSGIPKHFCHICQKPFSSASALQIHNRTHSGEKPFKCVVCGRAFTTKGNLKVHMNTHMAQNNGNSRRGRRMSLEFQPPPPLPAHGKQEFPHHARPDLYFPYLPPGYINGIACPPKMNEISVIQTAAGITNGNISTPSTMNLTPAVSMMTPVMTLGQQQPYIRKQVQQSTDSDGSNYVDPRSPDEAENLKIQPSPSPPLESASPIRPIPSSPSTASDNAACWNWKTACNICNKICSSSSDLELHLKSHCNPVIHDTVRSASQTAKNLAS</sequence>
<evidence type="ECO:0000313" key="18">
    <source>
        <dbReference type="EMBL" id="GFT74379.1"/>
    </source>
</evidence>
<dbReference type="GO" id="GO:0030154">
    <property type="term" value="P:cell differentiation"/>
    <property type="evidence" value="ECO:0007669"/>
    <property type="project" value="UniProtKB-ARBA"/>
</dbReference>
<dbReference type="Gene3D" id="3.30.160.60">
    <property type="entry name" value="Classic Zinc Finger"/>
    <property type="match status" value="9"/>
</dbReference>
<feature type="domain" description="C2H2-type" evidence="17">
    <location>
        <begin position="800"/>
        <end position="827"/>
    </location>
</feature>
<dbReference type="InterPro" id="IPR013087">
    <property type="entry name" value="Znf_C2H2_type"/>
</dbReference>
<feature type="domain" description="C2H2-type" evidence="17">
    <location>
        <begin position="1390"/>
        <end position="1417"/>
    </location>
</feature>
<feature type="compositionally biased region" description="Polar residues" evidence="16">
    <location>
        <begin position="605"/>
        <end position="617"/>
    </location>
</feature>
<evidence type="ECO:0000256" key="6">
    <source>
        <dbReference type="ARBA" id="ARBA00022771"/>
    </source>
</evidence>
<feature type="compositionally biased region" description="Polar residues" evidence="16">
    <location>
        <begin position="735"/>
        <end position="744"/>
    </location>
</feature>
<evidence type="ECO:0000256" key="2">
    <source>
        <dbReference type="ARBA" id="ARBA00022473"/>
    </source>
</evidence>
<evidence type="ECO:0000256" key="11">
    <source>
        <dbReference type="ARBA" id="ARBA00023242"/>
    </source>
</evidence>
<evidence type="ECO:0000256" key="8">
    <source>
        <dbReference type="ARBA" id="ARBA00023015"/>
    </source>
</evidence>
<comment type="similarity">
    <text evidence="12">Belongs to the sal C2H2-type zinc-finger protein family.</text>
</comment>
<dbReference type="EMBL" id="BMAW01117284">
    <property type="protein sequence ID" value="GFT74379.1"/>
    <property type="molecule type" value="Genomic_DNA"/>
</dbReference>
<dbReference type="FunFam" id="3.30.160.60:FF:000341">
    <property type="entry name" value="Spalt-like transcription factor 1"/>
    <property type="match status" value="1"/>
</dbReference>
<proteinExistence type="inferred from homology"/>
<keyword evidence="6 15" id="KW-0863">Zinc-finger</keyword>
<feature type="compositionally biased region" description="Polar residues" evidence="16">
    <location>
        <begin position="1545"/>
        <end position="1557"/>
    </location>
</feature>
<evidence type="ECO:0000313" key="19">
    <source>
        <dbReference type="Proteomes" id="UP000887013"/>
    </source>
</evidence>
<feature type="compositionally biased region" description="Polar residues" evidence="16">
    <location>
        <begin position="939"/>
        <end position="993"/>
    </location>
</feature>
<gene>
    <name evidence="18" type="primary">SALL1</name>
    <name evidence="18" type="ORF">NPIL_544261</name>
</gene>
<feature type="compositionally biased region" description="Pro residues" evidence="16">
    <location>
        <begin position="926"/>
        <end position="936"/>
    </location>
</feature>
<reference evidence="18" key="1">
    <citation type="submission" date="2020-08" db="EMBL/GenBank/DDBJ databases">
        <title>Multicomponent nature underlies the extraordinary mechanical properties of spider dragline silk.</title>
        <authorList>
            <person name="Kono N."/>
            <person name="Nakamura H."/>
            <person name="Mori M."/>
            <person name="Yoshida Y."/>
            <person name="Ohtoshi R."/>
            <person name="Malay A.D."/>
            <person name="Moran D.A.P."/>
            <person name="Tomita M."/>
            <person name="Numata K."/>
            <person name="Arakawa K."/>
        </authorList>
    </citation>
    <scope>NUCLEOTIDE SEQUENCE</scope>
</reference>
<evidence type="ECO:0000256" key="9">
    <source>
        <dbReference type="ARBA" id="ARBA00023125"/>
    </source>
</evidence>
<dbReference type="Pfam" id="PF00096">
    <property type="entry name" value="zf-C2H2"/>
    <property type="match status" value="8"/>
</dbReference>
<dbReference type="FunFam" id="3.30.160.60:FF:000708">
    <property type="entry name" value="Sal-like protein 1"/>
    <property type="match status" value="1"/>
</dbReference>
<keyword evidence="11" id="KW-0539">Nucleus</keyword>
<evidence type="ECO:0000256" key="14">
    <source>
        <dbReference type="ARBA" id="ARBA00071947"/>
    </source>
</evidence>
<dbReference type="OrthoDB" id="8749569at2759"/>
<dbReference type="SMART" id="SM00355">
    <property type="entry name" value="ZnF_C2H2"/>
    <property type="match status" value="11"/>
</dbReference>
<feature type="compositionally biased region" description="Polar residues" evidence="16">
    <location>
        <begin position="542"/>
        <end position="554"/>
    </location>
</feature>
<keyword evidence="5" id="KW-0677">Repeat</keyword>
<evidence type="ECO:0000256" key="4">
    <source>
        <dbReference type="ARBA" id="ARBA00022723"/>
    </source>
</evidence>
<dbReference type="SUPFAM" id="SSF57667">
    <property type="entry name" value="beta-beta-alpha zinc fingers"/>
    <property type="match status" value="5"/>
</dbReference>
<comment type="function">
    <text evidence="13">Required for the establishment of the posterior-most head and the anterior-most tail segments of the embryo. Probably function as a transcriptional regulator. Could repress the transcription of the tsh gene.</text>
</comment>
<dbReference type="FunFam" id="3.30.160.60:FF:000260">
    <property type="entry name" value="Spalt-like transcription factor 1"/>
    <property type="match status" value="1"/>
</dbReference>
<dbReference type="InterPro" id="IPR051565">
    <property type="entry name" value="Sal_C2H2-zinc-finger"/>
</dbReference>
<feature type="region of interest" description="Disordered" evidence="16">
    <location>
        <begin position="1092"/>
        <end position="1148"/>
    </location>
</feature>
<dbReference type="GO" id="GO:0008270">
    <property type="term" value="F:zinc ion binding"/>
    <property type="evidence" value="ECO:0007669"/>
    <property type="project" value="UniProtKB-KW"/>
</dbReference>
<feature type="region of interest" description="Disordered" evidence="16">
    <location>
        <begin position="525"/>
        <end position="682"/>
    </location>
</feature>
<feature type="domain" description="C2H2-type" evidence="17">
    <location>
        <begin position="484"/>
        <end position="511"/>
    </location>
</feature>
<dbReference type="GO" id="GO:0000981">
    <property type="term" value="F:DNA-binding transcription factor activity, RNA polymerase II-specific"/>
    <property type="evidence" value="ECO:0007669"/>
    <property type="project" value="TreeGrafter"/>
</dbReference>